<dbReference type="AlphaFoldDB" id="A0A8T3CDY4"/>
<accession>A0A8T3CDY4</accession>
<feature type="compositionally biased region" description="Low complexity" evidence="1">
    <location>
        <begin position="240"/>
        <end position="260"/>
    </location>
</feature>
<dbReference type="PANTHER" id="PTHR34574">
    <property type="entry name" value="CALCIUM-BINDING EF-HAND FAMILY PROTEIN-RELATED"/>
    <property type="match status" value="1"/>
</dbReference>
<dbReference type="OrthoDB" id="1881481at2759"/>
<gene>
    <name evidence="2" type="ORF">KFK09_000179</name>
</gene>
<keyword evidence="3" id="KW-1185">Reference proteome</keyword>
<proteinExistence type="predicted"/>
<evidence type="ECO:0000313" key="3">
    <source>
        <dbReference type="Proteomes" id="UP000829196"/>
    </source>
</evidence>
<dbReference type="EMBL" id="JAGYWB010000001">
    <property type="protein sequence ID" value="KAI0530633.1"/>
    <property type="molecule type" value="Genomic_DNA"/>
</dbReference>
<evidence type="ECO:0000313" key="2">
    <source>
        <dbReference type="EMBL" id="KAI0530633.1"/>
    </source>
</evidence>
<dbReference type="PANTHER" id="PTHR34574:SF13">
    <property type="entry name" value="EF-HAND DOMAIN-CONTAINING PROTEIN"/>
    <property type="match status" value="1"/>
</dbReference>
<dbReference type="Proteomes" id="UP000829196">
    <property type="component" value="Unassembled WGS sequence"/>
</dbReference>
<sequence length="260" mass="29378">MAELKKIPILILRFDGECLKEFLASTQFEPEMINIFSQIEARSSSLRESIMMALEQLTVDHGLPPSSDSWVFDNIVDPALQIISVDQLEQPASEENFLKEFKKFICDIIKRLQEQPVIVAHTEKTFDGGGIRRLLSNKFELNKLLDLVWRDLQKESNVFSARRILQVALDRMATSADLPCYGTVDQVDTIVNEIFKLVDEKEISQLEQFKKIMTDILGNLMLQLEGNPISTSSNSVVHEPLTSPSTVLPSSSLSPQPEIE</sequence>
<comment type="caution">
    <text evidence="2">The sequence shown here is derived from an EMBL/GenBank/DDBJ whole genome shotgun (WGS) entry which is preliminary data.</text>
</comment>
<feature type="region of interest" description="Disordered" evidence="1">
    <location>
        <begin position="233"/>
        <end position="260"/>
    </location>
</feature>
<name>A0A8T3CDY4_DENNO</name>
<organism evidence="2 3">
    <name type="scientific">Dendrobium nobile</name>
    <name type="common">Orchid</name>
    <dbReference type="NCBI Taxonomy" id="94219"/>
    <lineage>
        <taxon>Eukaryota</taxon>
        <taxon>Viridiplantae</taxon>
        <taxon>Streptophyta</taxon>
        <taxon>Embryophyta</taxon>
        <taxon>Tracheophyta</taxon>
        <taxon>Spermatophyta</taxon>
        <taxon>Magnoliopsida</taxon>
        <taxon>Liliopsida</taxon>
        <taxon>Asparagales</taxon>
        <taxon>Orchidaceae</taxon>
        <taxon>Epidendroideae</taxon>
        <taxon>Malaxideae</taxon>
        <taxon>Dendrobiinae</taxon>
        <taxon>Dendrobium</taxon>
    </lineage>
</organism>
<evidence type="ECO:0000256" key="1">
    <source>
        <dbReference type="SAM" id="MobiDB-lite"/>
    </source>
</evidence>
<reference evidence="2" key="1">
    <citation type="journal article" date="2022" name="Front. Genet.">
        <title>Chromosome-Scale Assembly of the Dendrobium nobile Genome Provides Insights Into the Molecular Mechanism of the Biosynthesis of the Medicinal Active Ingredient of Dendrobium.</title>
        <authorList>
            <person name="Xu Q."/>
            <person name="Niu S.-C."/>
            <person name="Li K.-L."/>
            <person name="Zheng P.-J."/>
            <person name="Zhang X.-J."/>
            <person name="Jia Y."/>
            <person name="Liu Y."/>
            <person name="Niu Y.-X."/>
            <person name="Yu L.-H."/>
            <person name="Chen D.-F."/>
            <person name="Zhang G.-Q."/>
        </authorList>
    </citation>
    <scope>NUCLEOTIDE SEQUENCE</scope>
    <source>
        <tissue evidence="2">Leaf</tissue>
    </source>
</reference>
<protein>
    <submittedName>
        <fullName evidence="2">Uncharacterized protein</fullName>
    </submittedName>
</protein>